<keyword evidence="2" id="KW-1185">Reference proteome</keyword>
<reference evidence="1 2" key="1">
    <citation type="submission" date="2020-07" db="EMBL/GenBank/DDBJ databases">
        <title>Description of Kordia aestuariivivens sp. nov., isolated from a tidal flat.</title>
        <authorList>
            <person name="Park S."/>
            <person name="Yoon J.-H."/>
        </authorList>
    </citation>
    <scope>NUCLEOTIDE SEQUENCE [LARGE SCALE GENOMIC DNA]</scope>
    <source>
        <strain evidence="1 2">YSTF-M3</strain>
    </source>
</reference>
<name>A0ABR7QDF3_9FLAO</name>
<comment type="caution">
    <text evidence="1">The sequence shown here is derived from an EMBL/GenBank/DDBJ whole genome shotgun (WGS) entry which is preliminary data.</text>
</comment>
<gene>
    <name evidence="1" type="ORF">H2O64_17960</name>
</gene>
<evidence type="ECO:0000313" key="1">
    <source>
        <dbReference type="EMBL" id="MBC8756562.1"/>
    </source>
</evidence>
<accession>A0ABR7QDF3</accession>
<dbReference type="EMBL" id="JACGWS010000012">
    <property type="protein sequence ID" value="MBC8756562.1"/>
    <property type="molecule type" value="Genomic_DNA"/>
</dbReference>
<dbReference type="Proteomes" id="UP000619238">
    <property type="component" value="Unassembled WGS sequence"/>
</dbReference>
<protein>
    <submittedName>
        <fullName evidence="1">Uncharacterized protein</fullName>
    </submittedName>
</protein>
<evidence type="ECO:0000313" key="2">
    <source>
        <dbReference type="Proteomes" id="UP000619238"/>
    </source>
</evidence>
<organism evidence="1 2">
    <name type="scientific">Kordia aestuariivivens</name>
    <dbReference type="NCBI Taxonomy" id="2759037"/>
    <lineage>
        <taxon>Bacteria</taxon>
        <taxon>Pseudomonadati</taxon>
        <taxon>Bacteroidota</taxon>
        <taxon>Flavobacteriia</taxon>
        <taxon>Flavobacteriales</taxon>
        <taxon>Flavobacteriaceae</taxon>
        <taxon>Kordia</taxon>
    </lineage>
</organism>
<dbReference type="RefSeq" id="WP_187563601.1">
    <property type="nucleotide sequence ID" value="NZ_JACGWS010000012.1"/>
</dbReference>
<sequence length="704" mass="78511">MIAITDTSAFAEVELVLLTQNISLTTAIVDAELTGSVIINATITTAVKTMLNSILGNTDLTSAAKNKISEYAGFSHNATTNTVDFTSANVSLDKLTFYVIFKLPYTHTNFTYEDIADGDTSSTIATSPTTWGKYANYIRNLTGSGIKKINSAGEQVNSSGKPVDGSNVDIEGWHKEEAYTYVGETPFNGSYTIPTGLTPSATEKAMLFGQNDETAVAGETPLDITKIPLYFYLLAKVENPYSNSYWLNPSLTSTRISRIPHWPAGITTKVYRKHFVKESSNPDSVTVTNGTHTLAHDTAGTCLTITQVNATTNVQTSHKVYVEAMDTESLSFEGLSLSDADEVIKDTNGLKAVWKDKYDHPTLQNNSGLTFGMGVDIGATFNGYYEIEIDIQFSGAGTFRLYYGGRRTAAINVNVTCASLQTTIRSLIEDNSSRTKVTNSTGGTSGTPAKIKILRQYASNQKAYNHRIYVEDETSTASVTLSPNAENDRWKERTSADNDDWYFYNELLNYSFSNNPVNGFYQHWETAIPGDFADIGPRSKYLKRSFGCRSKASYHIWDEQKDLINDIEIKTYVRNLRATFHKFFIPRFYDLQRTLRDGTQRYNGRKYKNGVYSEEGRDTVQYLLNDTRLKAKPNQAELFAIVLLNYNFPSRYRARRKELIDAINQHSISKIKNAIRGLSADRITALNQFIGPSVKSKLYHGIED</sequence>
<proteinExistence type="predicted"/>